<dbReference type="eggNOG" id="COG0835">
    <property type="taxonomic scope" value="Bacteria"/>
</dbReference>
<evidence type="ECO:0000313" key="3">
    <source>
        <dbReference type="Proteomes" id="UP000017118"/>
    </source>
</evidence>
<dbReference type="PATRIC" id="fig|1345695.10.peg.2814"/>
<evidence type="ECO:0000259" key="1">
    <source>
        <dbReference type="PROSITE" id="PS50851"/>
    </source>
</evidence>
<dbReference type="PANTHER" id="PTHR22617">
    <property type="entry name" value="CHEMOTAXIS SENSOR HISTIDINE KINASE-RELATED"/>
    <property type="match status" value="1"/>
</dbReference>
<dbReference type="KEGG" id="csb:CLSA_c39840"/>
<dbReference type="OrthoDB" id="9794382at2"/>
<accession>U5MW09</accession>
<evidence type="ECO:0000313" key="2">
    <source>
        <dbReference type="EMBL" id="AGX44944.1"/>
    </source>
</evidence>
<dbReference type="Gene3D" id="2.40.50.180">
    <property type="entry name" value="CheA-289, Domain 4"/>
    <property type="match status" value="1"/>
</dbReference>
<feature type="domain" description="CheW-like" evidence="1">
    <location>
        <begin position="5"/>
        <end position="145"/>
    </location>
</feature>
<dbReference type="HOGENOM" id="CLU_048995_3_4_9"/>
<dbReference type="EMBL" id="CP006721">
    <property type="protein sequence ID" value="AGX44944.1"/>
    <property type="molecule type" value="Genomic_DNA"/>
</dbReference>
<dbReference type="InterPro" id="IPR036061">
    <property type="entry name" value="CheW-like_dom_sf"/>
</dbReference>
<dbReference type="GeneID" id="55476278"/>
<keyword evidence="3" id="KW-1185">Reference proteome</keyword>
<protein>
    <submittedName>
        <fullName evidence="2">Putative CheW protein</fullName>
    </submittedName>
</protein>
<organism evidence="2 3">
    <name type="scientific">Clostridium saccharobutylicum DSM 13864</name>
    <dbReference type="NCBI Taxonomy" id="1345695"/>
    <lineage>
        <taxon>Bacteria</taxon>
        <taxon>Bacillati</taxon>
        <taxon>Bacillota</taxon>
        <taxon>Clostridia</taxon>
        <taxon>Eubacteriales</taxon>
        <taxon>Clostridiaceae</taxon>
        <taxon>Clostridium</taxon>
    </lineage>
</organism>
<sequence length="149" mass="17090">MASNDVKMLIFGLNGEHYATDIKEVERILGYQEPTILPESPVFVKGVINYEQSILPIISLSRKFKLGEDKEDENRKIIVIKREEKKFGIIVENVYEVRDVNSDSIEVTPSITSTIEREYINGLIKLEDNIVISLDLEKILSSEDEDKIF</sequence>
<dbReference type="GO" id="GO:0005829">
    <property type="term" value="C:cytosol"/>
    <property type="evidence" value="ECO:0007669"/>
    <property type="project" value="TreeGrafter"/>
</dbReference>
<dbReference type="InterPro" id="IPR002545">
    <property type="entry name" value="CheW-lke_dom"/>
</dbReference>
<dbReference type="GO" id="GO:0007165">
    <property type="term" value="P:signal transduction"/>
    <property type="evidence" value="ECO:0007669"/>
    <property type="project" value="InterPro"/>
</dbReference>
<dbReference type="SMART" id="SM00260">
    <property type="entry name" value="CheW"/>
    <property type="match status" value="1"/>
</dbReference>
<dbReference type="Gene3D" id="2.30.30.40">
    <property type="entry name" value="SH3 Domains"/>
    <property type="match status" value="1"/>
</dbReference>
<dbReference type="RefSeq" id="WP_022749338.1">
    <property type="nucleotide sequence ID" value="NC_022571.1"/>
</dbReference>
<reference evidence="2 3" key="1">
    <citation type="journal article" date="2013" name="Genome Announc.">
        <title>Complete Genome Sequence of the Solvent Producer Clostridium saccharobutylicum NCP262 (DSM 13864).</title>
        <authorList>
            <person name="Poehlein A."/>
            <person name="Hartwich K."/>
            <person name="Krabben P."/>
            <person name="Ehrenreich A."/>
            <person name="Liebl W."/>
            <person name="Durre P."/>
            <person name="Gottschalk G."/>
            <person name="Daniel R."/>
        </authorList>
    </citation>
    <scope>NUCLEOTIDE SEQUENCE [LARGE SCALE GENOMIC DNA]</scope>
    <source>
        <strain evidence="2">DSM 13864</strain>
    </source>
</reference>
<dbReference type="Proteomes" id="UP000017118">
    <property type="component" value="Chromosome"/>
</dbReference>
<dbReference type="InterPro" id="IPR039315">
    <property type="entry name" value="CheW"/>
</dbReference>
<dbReference type="AlphaFoldDB" id="U5MW09"/>
<dbReference type="PANTHER" id="PTHR22617:SF23">
    <property type="entry name" value="CHEMOTAXIS PROTEIN CHEW"/>
    <property type="match status" value="1"/>
</dbReference>
<proteinExistence type="predicted"/>
<dbReference type="GO" id="GO:0006935">
    <property type="term" value="P:chemotaxis"/>
    <property type="evidence" value="ECO:0007669"/>
    <property type="project" value="InterPro"/>
</dbReference>
<dbReference type="SUPFAM" id="SSF50341">
    <property type="entry name" value="CheW-like"/>
    <property type="match status" value="1"/>
</dbReference>
<dbReference type="PROSITE" id="PS50851">
    <property type="entry name" value="CHEW"/>
    <property type="match status" value="1"/>
</dbReference>
<dbReference type="Pfam" id="PF01584">
    <property type="entry name" value="CheW"/>
    <property type="match status" value="1"/>
</dbReference>
<name>U5MW09_CLOSA</name>
<gene>
    <name evidence="2" type="ORF">CLSA_c39840</name>
</gene>